<keyword evidence="3" id="KW-1185">Reference proteome</keyword>
<accession>A0A238X8L9</accession>
<organism evidence="2 3">
    <name type="scientific">Actinoplanes regularis</name>
    <dbReference type="NCBI Taxonomy" id="52697"/>
    <lineage>
        <taxon>Bacteria</taxon>
        <taxon>Bacillati</taxon>
        <taxon>Actinomycetota</taxon>
        <taxon>Actinomycetes</taxon>
        <taxon>Micromonosporales</taxon>
        <taxon>Micromonosporaceae</taxon>
        <taxon>Actinoplanes</taxon>
    </lineage>
</organism>
<evidence type="ECO:0000313" key="3">
    <source>
        <dbReference type="Proteomes" id="UP000198415"/>
    </source>
</evidence>
<reference evidence="2 3" key="1">
    <citation type="submission" date="2017-06" db="EMBL/GenBank/DDBJ databases">
        <authorList>
            <person name="Kim H.J."/>
            <person name="Triplett B.A."/>
        </authorList>
    </citation>
    <scope>NUCLEOTIDE SEQUENCE [LARGE SCALE GENOMIC DNA]</scope>
    <source>
        <strain evidence="2 3">DSM 43151</strain>
    </source>
</reference>
<name>A0A238X8L9_9ACTN</name>
<gene>
    <name evidence="2" type="ORF">SAMN06264365_103195</name>
</gene>
<proteinExistence type="predicted"/>
<evidence type="ECO:0000313" key="2">
    <source>
        <dbReference type="EMBL" id="SNR55386.1"/>
    </source>
</evidence>
<sequence>MAGHARVAQAVKESLRRMKNGEAGPDMAEMARDLLDGRIRLRDLATTSVYSAPMIEGIERYRQWESELTPEQRKDLEAQVRERFGVDVRDPRDSE</sequence>
<dbReference type="Proteomes" id="UP000198415">
    <property type="component" value="Unassembled WGS sequence"/>
</dbReference>
<dbReference type="EMBL" id="FZNR01000003">
    <property type="protein sequence ID" value="SNR55386.1"/>
    <property type="molecule type" value="Genomic_DNA"/>
</dbReference>
<feature type="region of interest" description="Disordered" evidence="1">
    <location>
        <begin position="1"/>
        <end position="24"/>
    </location>
</feature>
<evidence type="ECO:0000256" key="1">
    <source>
        <dbReference type="SAM" id="MobiDB-lite"/>
    </source>
</evidence>
<protein>
    <submittedName>
        <fullName evidence="2">Uncharacterized protein</fullName>
    </submittedName>
</protein>
<dbReference type="AlphaFoldDB" id="A0A238X8L9"/>